<evidence type="ECO:0000256" key="1">
    <source>
        <dbReference type="SAM" id="MobiDB-lite"/>
    </source>
</evidence>
<feature type="compositionally biased region" description="Basic and acidic residues" evidence="1">
    <location>
        <begin position="95"/>
        <end position="108"/>
    </location>
</feature>
<reference evidence="2 3" key="1">
    <citation type="submission" date="2024-10" db="EMBL/GenBank/DDBJ databases">
        <title>The Natural Products Discovery Center: Release of the First 8490 Sequenced Strains for Exploring Actinobacteria Biosynthetic Diversity.</title>
        <authorList>
            <person name="Kalkreuter E."/>
            <person name="Kautsar S.A."/>
            <person name="Yang D."/>
            <person name="Bader C.D."/>
            <person name="Teijaro C.N."/>
            <person name="Fluegel L."/>
            <person name="Davis C.M."/>
            <person name="Simpson J.R."/>
            <person name="Lauterbach L."/>
            <person name="Steele A.D."/>
            <person name="Gui C."/>
            <person name="Meng S."/>
            <person name="Li G."/>
            <person name="Viehrig K."/>
            <person name="Ye F."/>
            <person name="Su P."/>
            <person name="Kiefer A.F."/>
            <person name="Nichols A."/>
            <person name="Cepeda A.J."/>
            <person name="Yan W."/>
            <person name="Fan B."/>
            <person name="Jiang Y."/>
            <person name="Adhikari A."/>
            <person name="Zheng C.-J."/>
            <person name="Schuster L."/>
            <person name="Cowan T.M."/>
            <person name="Smanski M.J."/>
            <person name="Chevrette M.G."/>
            <person name="De Carvalho L.P.S."/>
            <person name="Shen B."/>
        </authorList>
    </citation>
    <scope>NUCLEOTIDE SEQUENCE [LARGE SCALE GENOMIC DNA]</scope>
    <source>
        <strain evidence="2 3">NPDC050545</strain>
    </source>
</reference>
<dbReference type="EMBL" id="JBITGY010000001">
    <property type="protein sequence ID" value="MFI6496001.1"/>
    <property type="molecule type" value="Genomic_DNA"/>
</dbReference>
<dbReference type="RefSeq" id="WP_397077855.1">
    <property type="nucleotide sequence ID" value="NZ_JBITGY010000001.1"/>
</dbReference>
<accession>A0ABW7YK19</accession>
<comment type="caution">
    <text evidence="2">The sequence shown here is derived from an EMBL/GenBank/DDBJ whole genome shotgun (WGS) entry which is preliminary data.</text>
</comment>
<dbReference type="Proteomes" id="UP001612741">
    <property type="component" value="Unassembled WGS sequence"/>
</dbReference>
<feature type="region of interest" description="Disordered" evidence="1">
    <location>
        <begin position="91"/>
        <end position="110"/>
    </location>
</feature>
<protein>
    <submittedName>
        <fullName evidence="2">Uncharacterized protein</fullName>
    </submittedName>
</protein>
<organism evidence="2 3">
    <name type="scientific">Nonomuraea typhae</name>
    <dbReference type="NCBI Taxonomy" id="2603600"/>
    <lineage>
        <taxon>Bacteria</taxon>
        <taxon>Bacillati</taxon>
        <taxon>Actinomycetota</taxon>
        <taxon>Actinomycetes</taxon>
        <taxon>Streptosporangiales</taxon>
        <taxon>Streptosporangiaceae</taxon>
        <taxon>Nonomuraea</taxon>
    </lineage>
</organism>
<evidence type="ECO:0000313" key="2">
    <source>
        <dbReference type="EMBL" id="MFI6496001.1"/>
    </source>
</evidence>
<evidence type="ECO:0000313" key="3">
    <source>
        <dbReference type="Proteomes" id="UP001612741"/>
    </source>
</evidence>
<name>A0ABW7YK19_9ACTN</name>
<gene>
    <name evidence="2" type="ORF">ACIBG2_01370</name>
</gene>
<proteinExistence type="predicted"/>
<sequence length="153" mass="16765">MTHLPKMSRLAVGELFDPTKTSYMHLNDQVNLVLSTTGCMLLGYFAEPQPDEIAAWRGDLGPAKFGWVDADAVAFLVAQLGRDAPFVDSSFHPARLPEENRGLPRGDDQPPIDTIATLAATPLEWVTTVWIFSSSAPATPRSRVTTRRRAVTS</sequence>
<keyword evidence="3" id="KW-1185">Reference proteome</keyword>